<protein>
    <recommendedName>
        <fullName evidence="5">DUF4307 domain-containing protein</fullName>
    </recommendedName>
</protein>
<reference evidence="3" key="1">
    <citation type="submission" date="2021-01" db="EMBL/GenBank/DDBJ databases">
        <title>Whole genome shotgun sequence of Actinoplanes rishiriensis NBRC 108556.</title>
        <authorList>
            <person name="Komaki H."/>
            <person name="Tamura T."/>
        </authorList>
    </citation>
    <scope>NUCLEOTIDE SEQUENCE</scope>
    <source>
        <strain evidence="3">NBRC 108556</strain>
    </source>
</reference>
<organism evidence="3 4">
    <name type="scientific">Paractinoplanes rishiriensis</name>
    <dbReference type="NCBI Taxonomy" id="1050105"/>
    <lineage>
        <taxon>Bacteria</taxon>
        <taxon>Bacillati</taxon>
        <taxon>Actinomycetota</taxon>
        <taxon>Actinomycetes</taxon>
        <taxon>Micromonosporales</taxon>
        <taxon>Micromonosporaceae</taxon>
        <taxon>Paractinoplanes</taxon>
    </lineage>
</organism>
<evidence type="ECO:0008006" key="5">
    <source>
        <dbReference type="Google" id="ProtNLM"/>
    </source>
</evidence>
<feature type="transmembrane region" description="Helical" evidence="2">
    <location>
        <begin position="46"/>
        <end position="67"/>
    </location>
</feature>
<evidence type="ECO:0000313" key="3">
    <source>
        <dbReference type="EMBL" id="GIE95903.1"/>
    </source>
</evidence>
<keyword evidence="2" id="KW-0812">Transmembrane</keyword>
<feature type="region of interest" description="Disordered" evidence="1">
    <location>
        <begin position="1"/>
        <end position="39"/>
    </location>
</feature>
<evidence type="ECO:0000313" key="4">
    <source>
        <dbReference type="Proteomes" id="UP000636960"/>
    </source>
</evidence>
<keyword evidence="4" id="KW-1185">Reference proteome</keyword>
<comment type="caution">
    <text evidence="3">The sequence shown here is derived from an EMBL/GenBank/DDBJ whole genome shotgun (WGS) entry which is preliminary data.</text>
</comment>
<dbReference type="InterPro" id="IPR025443">
    <property type="entry name" value="DUF4307"/>
</dbReference>
<proteinExistence type="predicted"/>
<accession>A0A919MUL1</accession>
<name>A0A919MUL1_9ACTN</name>
<keyword evidence="2" id="KW-1133">Transmembrane helix</keyword>
<evidence type="ECO:0000256" key="1">
    <source>
        <dbReference type="SAM" id="MobiDB-lite"/>
    </source>
</evidence>
<dbReference type="AlphaFoldDB" id="A0A919MUL1"/>
<dbReference type="Proteomes" id="UP000636960">
    <property type="component" value="Unassembled WGS sequence"/>
</dbReference>
<evidence type="ECO:0000256" key="2">
    <source>
        <dbReference type="SAM" id="Phobius"/>
    </source>
</evidence>
<dbReference type="Pfam" id="PF14155">
    <property type="entry name" value="DUF4307"/>
    <property type="match status" value="1"/>
</dbReference>
<dbReference type="EMBL" id="BOMV01000038">
    <property type="protein sequence ID" value="GIE95903.1"/>
    <property type="molecule type" value="Genomic_DNA"/>
</dbReference>
<gene>
    <name evidence="3" type="ORF">Ari01nite_33680</name>
</gene>
<sequence>MDLAILADPPDKKRTRGRQVSETRATTPAFPPGRYGRRRSGRRRPVLPIIALAVVLAASALLSVRLYERYGQLDYRAQIVGWQEPTDTRMIIKFTVRVPAGRSASCVLRARDFEGNEVGQRTAVVSPEPGETTIRAEEPVDTTERASVGDVIRCQPAG</sequence>
<keyword evidence="2" id="KW-0472">Membrane</keyword>